<sequence length="177" mass="20049">MKQFTVSEYQTAANEIRTLQTQLAERRRTALKAELAKLNSAAGKIQFRRQAQMTAERYIRTAKIAERVALDELRNDYENQRLGQLRIAAAVDEIYGTRTTRRLSTIEEPKIAPPIQHGLASYRAKRCRCNEICRPANAAAQRERRARNDHSTKQPTGQTTKDHSAAGDGRQERAEAA</sequence>
<feature type="compositionally biased region" description="Basic and acidic residues" evidence="2">
    <location>
        <begin position="160"/>
        <end position="177"/>
    </location>
</feature>
<dbReference type="OrthoDB" id="22001at10239"/>
<accession>A0A0U4JS24</accession>
<dbReference type="KEGG" id="vg:40077444"/>
<keyword evidence="1" id="KW-0175">Coiled coil</keyword>
<dbReference type="GeneID" id="40077444"/>
<evidence type="ECO:0000313" key="4">
    <source>
        <dbReference type="Proteomes" id="UP000226460"/>
    </source>
</evidence>
<evidence type="ECO:0000256" key="2">
    <source>
        <dbReference type="SAM" id="MobiDB-lite"/>
    </source>
</evidence>
<feature type="compositionally biased region" description="Basic and acidic residues" evidence="2">
    <location>
        <begin position="141"/>
        <end position="152"/>
    </location>
</feature>
<evidence type="ECO:0000256" key="1">
    <source>
        <dbReference type="SAM" id="Coils"/>
    </source>
</evidence>
<dbReference type="RefSeq" id="YP_009601599.1">
    <property type="nucleotide sequence ID" value="NC_041931.1"/>
</dbReference>
<protein>
    <submittedName>
        <fullName evidence="3">Uncharacterized protein</fullName>
    </submittedName>
</protein>
<name>A0A0U4JS24_9CAUD</name>
<dbReference type="EMBL" id="KU160651">
    <property type="protein sequence ID" value="ALY09403.1"/>
    <property type="molecule type" value="Genomic_DNA"/>
</dbReference>
<feature type="coiled-coil region" evidence="1">
    <location>
        <begin position="9"/>
        <end position="41"/>
    </location>
</feature>
<evidence type="ECO:0000313" key="3">
    <source>
        <dbReference type="EMBL" id="ALY09403.1"/>
    </source>
</evidence>
<proteinExistence type="predicted"/>
<feature type="region of interest" description="Disordered" evidence="2">
    <location>
        <begin position="137"/>
        <end position="177"/>
    </location>
</feature>
<reference evidence="3 4" key="1">
    <citation type="submission" date="2015-11" db="EMBL/GenBank/DDBJ databases">
        <authorList>
            <person name="Gant O."/>
            <person name="Schneider V.M."/>
            <person name="Bowman C.A."/>
            <person name="Russell D.A."/>
            <person name="Pope W.H."/>
            <person name="Jacobs-Sera D."/>
            <person name="Hendrix R.W."/>
            <person name="Hatfull G.F."/>
        </authorList>
    </citation>
    <scope>NUCLEOTIDE SEQUENCE [LARGE SCALE GENOMIC DNA]</scope>
</reference>
<gene>
    <name evidence="3" type="primary">39</name>
    <name evidence="3" type="ORF">JAWNSKI_39</name>
</gene>
<keyword evidence="4" id="KW-1185">Reference proteome</keyword>
<dbReference type="Proteomes" id="UP000226460">
    <property type="component" value="Segment"/>
</dbReference>
<organism evidence="3 4">
    <name type="scientific">Arthrobacter phage Jawnski</name>
    <dbReference type="NCBI Taxonomy" id="1772327"/>
    <lineage>
        <taxon>Viruses</taxon>
        <taxon>Duplodnaviria</taxon>
        <taxon>Heunggongvirae</taxon>
        <taxon>Uroviricota</taxon>
        <taxon>Caudoviricetes</taxon>
        <taxon>Berryhillviridae</taxon>
        <taxon>Jawnskivirus</taxon>
        <taxon>Jawnskivirus jawnski</taxon>
        <taxon>Marthavirus jawnski</taxon>
    </lineage>
</organism>